<keyword evidence="3" id="KW-0238">DNA-binding</keyword>
<name>A0ABY9BRQ0_VITVI</name>
<dbReference type="InterPro" id="IPR036879">
    <property type="entry name" value="TF_MADSbox_sf"/>
</dbReference>
<feature type="coiled-coil region" evidence="6">
    <location>
        <begin position="111"/>
        <end position="177"/>
    </location>
</feature>
<evidence type="ECO:0000256" key="5">
    <source>
        <dbReference type="ARBA" id="ARBA00023242"/>
    </source>
</evidence>
<dbReference type="PRINTS" id="PR00404">
    <property type="entry name" value="MADSDOMAIN"/>
</dbReference>
<keyword evidence="4" id="KW-0804">Transcription</keyword>
<protein>
    <recommendedName>
        <fullName evidence="7">MADS-box domain-containing protein</fullName>
    </recommendedName>
</protein>
<evidence type="ECO:0000256" key="1">
    <source>
        <dbReference type="ARBA" id="ARBA00004123"/>
    </source>
</evidence>
<evidence type="ECO:0000256" key="6">
    <source>
        <dbReference type="SAM" id="Coils"/>
    </source>
</evidence>
<evidence type="ECO:0000256" key="4">
    <source>
        <dbReference type="ARBA" id="ARBA00023163"/>
    </source>
</evidence>
<comment type="subcellular location">
    <subcellularLocation>
        <location evidence="1">Nucleus</location>
    </subcellularLocation>
</comment>
<dbReference type="InterPro" id="IPR050142">
    <property type="entry name" value="MADS-box/MEF2_TF"/>
</dbReference>
<feature type="domain" description="MADS-box" evidence="7">
    <location>
        <begin position="1"/>
        <end position="53"/>
    </location>
</feature>
<evidence type="ECO:0000259" key="7">
    <source>
        <dbReference type="PROSITE" id="PS50066"/>
    </source>
</evidence>
<dbReference type="SMART" id="SM00432">
    <property type="entry name" value="MADS"/>
    <property type="match status" value="1"/>
</dbReference>
<dbReference type="PANTHER" id="PTHR48019">
    <property type="entry name" value="SERUM RESPONSE FACTOR HOMOLOG"/>
    <property type="match status" value="1"/>
</dbReference>
<dbReference type="InterPro" id="IPR002100">
    <property type="entry name" value="TF_MADSbox"/>
</dbReference>
<evidence type="ECO:0000313" key="9">
    <source>
        <dbReference type="Proteomes" id="UP001227230"/>
    </source>
</evidence>
<dbReference type="Gene3D" id="3.40.1810.10">
    <property type="entry name" value="Transcription factor, MADS-box"/>
    <property type="match status" value="1"/>
</dbReference>
<dbReference type="CDD" id="cd00120">
    <property type="entry name" value="MADS"/>
    <property type="match status" value="1"/>
</dbReference>
<keyword evidence="5" id="KW-0539">Nucleus</keyword>
<proteinExistence type="predicted"/>
<sequence>MGRRKLSIRRLQSGRERQAKYSQRKQGILRKANDLAVLCDTDVLLLMFSPTGKPCLTVGQNKNLLTVMERLASLSVDYREERAAYTLELLAKMHRRLNSDVDQKNFSLDRYSHLQLKRSELEQLRSQLAEKSKAMRDWKFPSTVNDLGQIRRMENSLSELMVRVRAKKREFQEQEEVPESSLP</sequence>
<dbReference type="Pfam" id="PF00319">
    <property type="entry name" value="SRF-TF"/>
    <property type="match status" value="1"/>
</dbReference>
<accession>A0ABY9BRQ0</accession>
<evidence type="ECO:0000256" key="2">
    <source>
        <dbReference type="ARBA" id="ARBA00023015"/>
    </source>
</evidence>
<reference evidence="8 9" key="1">
    <citation type="journal article" date="2023" name="Hortic Res">
        <title>The complete reference genome for grapevine (Vitis vinifera L.) genetics and breeding.</title>
        <authorList>
            <person name="Shi X."/>
            <person name="Cao S."/>
            <person name="Wang X."/>
            <person name="Huang S."/>
            <person name="Wang Y."/>
            <person name="Liu Z."/>
            <person name="Liu W."/>
            <person name="Leng X."/>
            <person name="Peng Y."/>
            <person name="Wang N."/>
            <person name="Wang Y."/>
            <person name="Ma Z."/>
            <person name="Xu X."/>
            <person name="Zhang F."/>
            <person name="Xue H."/>
            <person name="Zhong H."/>
            <person name="Wang Y."/>
            <person name="Zhang K."/>
            <person name="Velt A."/>
            <person name="Avia K."/>
            <person name="Holtgrawe D."/>
            <person name="Grimplet J."/>
            <person name="Matus J.T."/>
            <person name="Ware D."/>
            <person name="Wu X."/>
            <person name="Wang H."/>
            <person name="Liu C."/>
            <person name="Fang Y."/>
            <person name="Rustenholz C."/>
            <person name="Cheng Z."/>
            <person name="Xiao H."/>
            <person name="Zhou Y."/>
        </authorList>
    </citation>
    <scope>NUCLEOTIDE SEQUENCE [LARGE SCALE GENOMIC DNA]</scope>
    <source>
        <strain evidence="9">cv. Pinot noir / PN40024</strain>
        <tissue evidence="8">Leaf</tissue>
    </source>
</reference>
<dbReference type="PROSITE" id="PS50066">
    <property type="entry name" value="MADS_BOX_2"/>
    <property type="match status" value="1"/>
</dbReference>
<dbReference type="SUPFAM" id="SSF55455">
    <property type="entry name" value="SRF-like"/>
    <property type="match status" value="1"/>
</dbReference>
<keyword evidence="9" id="KW-1185">Reference proteome</keyword>
<organism evidence="8 9">
    <name type="scientific">Vitis vinifera</name>
    <name type="common">Grape</name>
    <dbReference type="NCBI Taxonomy" id="29760"/>
    <lineage>
        <taxon>Eukaryota</taxon>
        <taxon>Viridiplantae</taxon>
        <taxon>Streptophyta</taxon>
        <taxon>Embryophyta</taxon>
        <taxon>Tracheophyta</taxon>
        <taxon>Spermatophyta</taxon>
        <taxon>Magnoliopsida</taxon>
        <taxon>eudicotyledons</taxon>
        <taxon>Gunneridae</taxon>
        <taxon>Pentapetalae</taxon>
        <taxon>rosids</taxon>
        <taxon>Vitales</taxon>
        <taxon>Vitaceae</taxon>
        <taxon>Viteae</taxon>
        <taxon>Vitis</taxon>
    </lineage>
</organism>
<dbReference type="Proteomes" id="UP001227230">
    <property type="component" value="Chromosome 4"/>
</dbReference>
<evidence type="ECO:0000256" key="3">
    <source>
        <dbReference type="ARBA" id="ARBA00023125"/>
    </source>
</evidence>
<dbReference type="EMBL" id="CP126651">
    <property type="protein sequence ID" value="WJZ84935.1"/>
    <property type="molecule type" value="Genomic_DNA"/>
</dbReference>
<keyword evidence="6" id="KW-0175">Coiled coil</keyword>
<keyword evidence="2" id="KW-0805">Transcription regulation</keyword>
<gene>
    <name evidence="8" type="ORF">VitviT2T_004509</name>
</gene>
<evidence type="ECO:0000313" key="8">
    <source>
        <dbReference type="EMBL" id="WJZ84935.1"/>
    </source>
</evidence>